<protein>
    <submittedName>
        <fullName evidence="1">Uncharacterized protein</fullName>
    </submittedName>
</protein>
<dbReference type="GeneID" id="89933049"/>
<proteinExistence type="predicted"/>
<gene>
    <name evidence="1" type="ORF">N656DRAFT_219921</name>
</gene>
<keyword evidence="2" id="KW-1185">Reference proteome</keyword>
<organism evidence="1 2">
    <name type="scientific">Canariomyces notabilis</name>
    <dbReference type="NCBI Taxonomy" id="2074819"/>
    <lineage>
        <taxon>Eukaryota</taxon>
        <taxon>Fungi</taxon>
        <taxon>Dikarya</taxon>
        <taxon>Ascomycota</taxon>
        <taxon>Pezizomycotina</taxon>
        <taxon>Sordariomycetes</taxon>
        <taxon>Sordariomycetidae</taxon>
        <taxon>Sordariales</taxon>
        <taxon>Chaetomiaceae</taxon>
        <taxon>Canariomyces</taxon>
    </lineage>
</organism>
<comment type="caution">
    <text evidence="1">The sequence shown here is derived from an EMBL/GenBank/DDBJ whole genome shotgun (WGS) entry which is preliminary data.</text>
</comment>
<evidence type="ECO:0000313" key="2">
    <source>
        <dbReference type="Proteomes" id="UP001302812"/>
    </source>
</evidence>
<evidence type="ECO:0000313" key="1">
    <source>
        <dbReference type="EMBL" id="KAK4116006.1"/>
    </source>
</evidence>
<dbReference type="AlphaFoldDB" id="A0AAN6TKJ7"/>
<dbReference type="Proteomes" id="UP001302812">
    <property type="component" value="Unassembled WGS sequence"/>
</dbReference>
<dbReference type="RefSeq" id="XP_064673576.1">
    <property type="nucleotide sequence ID" value="XM_064808926.1"/>
</dbReference>
<reference evidence="1" key="1">
    <citation type="journal article" date="2023" name="Mol. Phylogenet. Evol.">
        <title>Genome-scale phylogeny and comparative genomics of the fungal order Sordariales.</title>
        <authorList>
            <person name="Hensen N."/>
            <person name="Bonometti L."/>
            <person name="Westerberg I."/>
            <person name="Brannstrom I.O."/>
            <person name="Guillou S."/>
            <person name="Cros-Aarteil S."/>
            <person name="Calhoun S."/>
            <person name="Haridas S."/>
            <person name="Kuo A."/>
            <person name="Mondo S."/>
            <person name="Pangilinan J."/>
            <person name="Riley R."/>
            <person name="LaButti K."/>
            <person name="Andreopoulos B."/>
            <person name="Lipzen A."/>
            <person name="Chen C."/>
            <person name="Yan M."/>
            <person name="Daum C."/>
            <person name="Ng V."/>
            <person name="Clum A."/>
            <person name="Steindorff A."/>
            <person name="Ohm R.A."/>
            <person name="Martin F."/>
            <person name="Silar P."/>
            <person name="Natvig D.O."/>
            <person name="Lalanne C."/>
            <person name="Gautier V."/>
            <person name="Ament-Velasquez S.L."/>
            <person name="Kruys A."/>
            <person name="Hutchinson M.I."/>
            <person name="Powell A.J."/>
            <person name="Barry K."/>
            <person name="Miller A.N."/>
            <person name="Grigoriev I.V."/>
            <person name="Debuchy R."/>
            <person name="Gladieux P."/>
            <person name="Hiltunen Thoren M."/>
            <person name="Johannesson H."/>
        </authorList>
    </citation>
    <scope>NUCLEOTIDE SEQUENCE</scope>
    <source>
        <strain evidence="1">CBS 508.74</strain>
    </source>
</reference>
<name>A0AAN6TKJ7_9PEZI</name>
<dbReference type="EMBL" id="MU853333">
    <property type="protein sequence ID" value="KAK4116006.1"/>
    <property type="molecule type" value="Genomic_DNA"/>
</dbReference>
<sequence length="230" mass="26710">MPRKIKGLKKQLDSQLGLWFSPLQMQMLEKEIDTTFLKQQLNLNDPRLGNSVSQIVHNRFLDLLDACHEERDWMLDSCRMDNAVWNAARARVPWASDIPVPMFRTAVLAICEAAYRHFKNPRRYPDGTSQPYSKLAISALRFVHDMMVYEAHLYTESDWTPEHFGEFRGPIMLPNGRPSLDRNGKVITIPFVPARALPARNLLMLAGCKMSRQFEETKEEPGWIRDLRRV</sequence>
<accession>A0AAN6TKJ7</accession>
<reference evidence="1" key="2">
    <citation type="submission" date="2023-05" db="EMBL/GenBank/DDBJ databases">
        <authorList>
            <consortium name="Lawrence Berkeley National Laboratory"/>
            <person name="Steindorff A."/>
            <person name="Hensen N."/>
            <person name="Bonometti L."/>
            <person name="Westerberg I."/>
            <person name="Brannstrom I.O."/>
            <person name="Guillou S."/>
            <person name="Cros-Aarteil S."/>
            <person name="Calhoun S."/>
            <person name="Haridas S."/>
            <person name="Kuo A."/>
            <person name="Mondo S."/>
            <person name="Pangilinan J."/>
            <person name="Riley R."/>
            <person name="Labutti K."/>
            <person name="Andreopoulos B."/>
            <person name="Lipzen A."/>
            <person name="Chen C."/>
            <person name="Yanf M."/>
            <person name="Daum C."/>
            <person name="Ng V."/>
            <person name="Clum A."/>
            <person name="Ohm R."/>
            <person name="Martin F."/>
            <person name="Silar P."/>
            <person name="Natvig D."/>
            <person name="Lalanne C."/>
            <person name="Gautier V."/>
            <person name="Ament-Velasquez S.L."/>
            <person name="Kruys A."/>
            <person name="Hutchinson M.I."/>
            <person name="Powell A.J."/>
            <person name="Barry K."/>
            <person name="Miller A.N."/>
            <person name="Grigoriev I.V."/>
            <person name="Debuchy R."/>
            <person name="Gladieux P."/>
            <person name="Thoren M.H."/>
            <person name="Johannesson H."/>
        </authorList>
    </citation>
    <scope>NUCLEOTIDE SEQUENCE</scope>
    <source>
        <strain evidence="1">CBS 508.74</strain>
    </source>
</reference>